<reference evidence="1" key="1">
    <citation type="submission" date="2022-04" db="EMBL/GenBank/DDBJ databases">
        <authorList>
            <person name="Friedrich I."/>
            <person name="Schneider D."/>
            <person name="Poehlein A."/>
            <person name="Hertel R."/>
            <person name="Daniel R."/>
        </authorList>
    </citation>
    <scope>NUCLEOTIDE SEQUENCE</scope>
</reference>
<proteinExistence type="predicted"/>
<dbReference type="EMBL" id="ON529851">
    <property type="protein sequence ID" value="UTC29008.1"/>
    <property type="molecule type" value="Genomic_DNA"/>
</dbReference>
<sequence length="105" mass="11827">MSLVRFTLTSPQDPALHARVTNARCGFNELVREARQRKIDPGDAVYAEQTLRMAESRHSGTWGIAEYADRMLKAARTQHRAYLLALLDEMDAWDAAQEAKKAAQP</sequence>
<name>A0A9E7N573_9CAUD</name>
<keyword evidence="2" id="KW-1185">Reference proteome</keyword>
<protein>
    <submittedName>
        <fullName evidence="1">Uncharacterized protein</fullName>
    </submittedName>
</protein>
<organism evidence="1 2">
    <name type="scientific">Brevundimonas phage vB_BpoS-Marchewka</name>
    <dbReference type="NCBI Taxonomy" id="2948604"/>
    <lineage>
        <taxon>Viruses</taxon>
        <taxon>Duplodnaviria</taxon>
        <taxon>Heunggongvirae</taxon>
        <taxon>Uroviricota</taxon>
        <taxon>Caudoviricetes</taxon>
        <taxon>Jeanschmidtviridae</taxon>
        <taxon>Marchewkavirus</taxon>
        <taxon>Marchewkavirus marchewka</taxon>
    </lineage>
</organism>
<gene>
    <name evidence="1" type="ORF">MARCHEWKA_04960</name>
</gene>
<evidence type="ECO:0000313" key="1">
    <source>
        <dbReference type="EMBL" id="UTC29008.1"/>
    </source>
</evidence>
<dbReference type="Proteomes" id="UP001056634">
    <property type="component" value="Segment"/>
</dbReference>
<accession>A0A9E7N573</accession>
<evidence type="ECO:0000313" key="2">
    <source>
        <dbReference type="Proteomes" id="UP001056634"/>
    </source>
</evidence>